<evidence type="ECO:0000313" key="1">
    <source>
        <dbReference type="Proteomes" id="UP000887579"/>
    </source>
</evidence>
<organism evidence="1 2">
    <name type="scientific">Panagrolaimus sp. ES5</name>
    <dbReference type="NCBI Taxonomy" id="591445"/>
    <lineage>
        <taxon>Eukaryota</taxon>
        <taxon>Metazoa</taxon>
        <taxon>Ecdysozoa</taxon>
        <taxon>Nematoda</taxon>
        <taxon>Chromadorea</taxon>
        <taxon>Rhabditida</taxon>
        <taxon>Tylenchina</taxon>
        <taxon>Panagrolaimomorpha</taxon>
        <taxon>Panagrolaimoidea</taxon>
        <taxon>Panagrolaimidae</taxon>
        <taxon>Panagrolaimus</taxon>
    </lineage>
</organism>
<sequence length="107" mass="12402">MQKFNPRIISRSNVYIQRFLSSEKMVPNSWDPLMYEEAVKKYNNIKGKLDSKTRSKLDGILNQAHYDDNSDKNAKDAMSKNKDHSKTAKVEEAQKQFATMVMELDAK</sequence>
<evidence type="ECO:0000313" key="2">
    <source>
        <dbReference type="WBParaSite" id="ES5_v2.g15222.t1"/>
    </source>
</evidence>
<name>A0AC34FDB0_9BILA</name>
<accession>A0AC34FDB0</accession>
<dbReference type="WBParaSite" id="ES5_v2.g15222.t1">
    <property type="protein sequence ID" value="ES5_v2.g15222.t1"/>
    <property type="gene ID" value="ES5_v2.g15222"/>
</dbReference>
<proteinExistence type="predicted"/>
<reference evidence="2" key="1">
    <citation type="submission" date="2022-11" db="UniProtKB">
        <authorList>
            <consortium name="WormBaseParasite"/>
        </authorList>
    </citation>
    <scope>IDENTIFICATION</scope>
</reference>
<protein>
    <submittedName>
        <fullName evidence="2">Uncharacterized protein</fullName>
    </submittedName>
</protein>
<dbReference type="Proteomes" id="UP000887579">
    <property type="component" value="Unplaced"/>
</dbReference>